<dbReference type="EMBL" id="CAJFDI010000001">
    <property type="protein sequence ID" value="CAD5211299.1"/>
    <property type="molecule type" value="Genomic_DNA"/>
</dbReference>
<organism evidence="1 2">
    <name type="scientific">Bursaphelenchus xylophilus</name>
    <name type="common">Pinewood nematode worm</name>
    <name type="synonym">Aphelenchoides xylophilus</name>
    <dbReference type="NCBI Taxonomy" id="6326"/>
    <lineage>
        <taxon>Eukaryota</taxon>
        <taxon>Metazoa</taxon>
        <taxon>Ecdysozoa</taxon>
        <taxon>Nematoda</taxon>
        <taxon>Chromadorea</taxon>
        <taxon>Rhabditida</taxon>
        <taxon>Tylenchina</taxon>
        <taxon>Tylenchomorpha</taxon>
        <taxon>Aphelenchoidea</taxon>
        <taxon>Aphelenchoididae</taxon>
        <taxon>Bursaphelenchus</taxon>
    </lineage>
</organism>
<evidence type="ECO:0000313" key="2">
    <source>
        <dbReference type="Proteomes" id="UP000659654"/>
    </source>
</evidence>
<dbReference type="AlphaFoldDB" id="A0A7I8XQ41"/>
<protein>
    <submittedName>
        <fullName evidence="1">(pine wood nematode) hypothetical protein</fullName>
    </submittedName>
</protein>
<dbReference type="EMBL" id="CAJFCV020000001">
    <property type="protein sequence ID" value="CAG9088043.1"/>
    <property type="molecule type" value="Genomic_DNA"/>
</dbReference>
<dbReference type="Proteomes" id="UP000659654">
    <property type="component" value="Unassembled WGS sequence"/>
</dbReference>
<evidence type="ECO:0000313" key="1">
    <source>
        <dbReference type="EMBL" id="CAD5211299.1"/>
    </source>
</evidence>
<name>A0A7I8XQ41_BURXY</name>
<reference evidence="1" key="1">
    <citation type="submission" date="2020-09" db="EMBL/GenBank/DDBJ databases">
        <authorList>
            <person name="Kikuchi T."/>
        </authorList>
    </citation>
    <scope>NUCLEOTIDE SEQUENCE</scope>
    <source>
        <strain evidence="1">Ka4C1</strain>
    </source>
</reference>
<accession>A0A7I8XQ41</accession>
<comment type="caution">
    <text evidence="1">The sequence shown here is derived from an EMBL/GenBank/DDBJ whole genome shotgun (WGS) entry which is preliminary data.</text>
</comment>
<proteinExistence type="predicted"/>
<gene>
    <name evidence="1" type="ORF">BXYJ_LOCUS2359</name>
</gene>
<dbReference type="Proteomes" id="UP000582659">
    <property type="component" value="Unassembled WGS sequence"/>
</dbReference>
<keyword evidence="2" id="KW-1185">Reference proteome</keyword>
<sequence>MENGCWIGFMEMKWADCDDRRYGPFDVGLQQSAHWLNGSNVEGTGGSSCHQVVSHSENPVKTNKKVNLRGQYKMMAPTDLEMDS</sequence>